<dbReference type="AlphaFoldDB" id="X0WEG0"/>
<reference evidence="1" key="1">
    <citation type="journal article" date="2014" name="Front. Microbiol.">
        <title>High frequency of phylogenetically diverse reductive dehalogenase-homologous genes in deep subseafloor sedimentary metagenomes.</title>
        <authorList>
            <person name="Kawai M."/>
            <person name="Futagami T."/>
            <person name="Toyoda A."/>
            <person name="Takaki Y."/>
            <person name="Nishi S."/>
            <person name="Hori S."/>
            <person name="Arai W."/>
            <person name="Tsubouchi T."/>
            <person name="Morono Y."/>
            <person name="Uchiyama I."/>
            <person name="Ito T."/>
            <person name="Fujiyama A."/>
            <person name="Inagaki F."/>
            <person name="Takami H."/>
        </authorList>
    </citation>
    <scope>NUCLEOTIDE SEQUENCE</scope>
    <source>
        <strain evidence="1">Expedition CK06-06</strain>
    </source>
</reference>
<accession>X0WEG0</accession>
<gene>
    <name evidence="1" type="ORF">S01H1_73442</name>
</gene>
<name>X0WEG0_9ZZZZ</name>
<organism evidence="1">
    <name type="scientific">marine sediment metagenome</name>
    <dbReference type="NCBI Taxonomy" id="412755"/>
    <lineage>
        <taxon>unclassified sequences</taxon>
        <taxon>metagenomes</taxon>
        <taxon>ecological metagenomes</taxon>
    </lineage>
</organism>
<dbReference type="EMBL" id="BARS01049070">
    <property type="protein sequence ID" value="GAG29384.1"/>
    <property type="molecule type" value="Genomic_DNA"/>
</dbReference>
<feature type="non-terminal residue" evidence="1">
    <location>
        <position position="1"/>
    </location>
</feature>
<proteinExistence type="predicted"/>
<comment type="caution">
    <text evidence="1">The sequence shown here is derived from an EMBL/GenBank/DDBJ whole genome shotgun (WGS) entry which is preliminary data.</text>
</comment>
<sequence>LHAITRGLPVYAEYRDSLLEIISGIDFIQALRDDLAEKAIIINIASFQLYLYGSEIDRVKFSKKIIDLVRYLFDPSNGVATELRLHIFRTLLDPVMNVSVSLGSSDISIKIFCETMSEILDSCPELASELLPAIDRLWSGLPTKYAQHIAPLVVKIRALV</sequence>
<evidence type="ECO:0000313" key="1">
    <source>
        <dbReference type="EMBL" id="GAG29384.1"/>
    </source>
</evidence>
<protein>
    <submittedName>
        <fullName evidence="1">Uncharacterized protein</fullName>
    </submittedName>
</protein>